<dbReference type="OrthoDB" id="10268530at2759"/>
<evidence type="ECO:0000313" key="2">
    <source>
        <dbReference type="Proteomes" id="UP000292402"/>
    </source>
</evidence>
<name>A0A4Q4MID9_9PLEO</name>
<comment type="caution">
    <text evidence="1">The sequence shown here is derived from an EMBL/GenBank/DDBJ whole genome shotgun (WGS) entry which is preliminary data.</text>
</comment>
<dbReference type="EMBL" id="PDXA01000015">
    <property type="protein sequence ID" value="RYN51805.1"/>
    <property type="molecule type" value="Genomic_DNA"/>
</dbReference>
<proteinExistence type="predicted"/>
<sequence>MSALPMFWNAASAAHPDAHGKLVEPMLRDQLAHPRPP</sequence>
<dbReference type="Proteomes" id="UP000292402">
    <property type="component" value="Unassembled WGS sequence"/>
</dbReference>
<evidence type="ECO:0000313" key="1">
    <source>
        <dbReference type="EMBL" id="RYN51805.1"/>
    </source>
</evidence>
<protein>
    <submittedName>
        <fullName evidence="1">Uncharacterized protein</fullName>
    </submittedName>
</protein>
<accession>A0A4Q4MID9</accession>
<organism evidence="1 2">
    <name type="scientific">Alternaria tenuissima</name>
    <dbReference type="NCBI Taxonomy" id="119927"/>
    <lineage>
        <taxon>Eukaryota</taxon>
        <taxon>Fungi</taxon>
        <taxon>Dikarya</taxon>
        <taxon>Ascomycota</taxon>
        <taxon>Pezizomycotina</taxon>
        <taxon>Dothideomycetes</taxon>
        <taxon>Pleosporomycetidae</taxon>
        <taxon>Pleosporales</taxon>
        <taxon>Pleosporineae</taxon>
        <taxon>Pleosporaceae</taxon>
        <taxon>Alternaria</taxon>
        <taxon>Alternaria sect. Alternaria</taxon>
        <taxon>Alternaria alternata complex</taxon>
    </lineage>
</organism>
<dbReference type="AlphaFoldDB" id="A0A4Q4MID9"/>
<reference evidence="2" key="1">
    <citation type="journal article" date="2019" name="bioRxiv">
        <title>Genomics, evolutionary history and diagnostics of the Alternaria alternata species group including apple and Asian pear pathotypes.</title>
        <authorList>
            <person name="Armitage A.D."/>
            <person name="Cockerton H.M."/>
            <person name="Sreenivasaprasad S."/>
            <person name="Woodhall J.W."/>
            <person name="Lane C.R."/>
            <person name="Harrison R.J."/>
            <person name="Clarkson J.P."/>
        </authorList>
    </citation>
    <scope>NUCLEOTIDE SEQUENCE [LARGE SCALE GENOMIC DNA]</scope>
    <source>
        <strain evidence="2">FERA 1082</strain>
    </source>
</reference>
<gene>
    <name evidence="1" type="ORF">AA0114_g5392</name>
</gene>